<reference evidence="13" key="1">
    <citation type="submission" date="2021-01" db="UniProtKB">
        <authorList>
            <consortium name="EnsemblMetazoa"/>
        </authorList>
    </citation>
    <scope>IDENTIFICATION</scope>
</reference>
<dbReference type="GO" id="GO:0051301">
    <property type="term" value="P:cell division"/>
    <property type="evidence" value="ECO:0007669"/>
    <property type="project" value="UniProtKB-KW"/>
</dbReference>
<keyword evidence="8 11" id="KW-0498">Mitosis</keyword>
<organism evidence="13 14">
    <name type="scientific">Clytia hemisphaerica</name>
    <dbReference type="NCBI Taxonomy" id="252671"/>
    <lineage>
        <taxon>Eukaryota</taxon>
        <taxon>Metazoa</taxon>
        <taxon>Cnidaria</taxon>
        <taxon>Hydrozoa</taxon>
        <taxon>Hydroidolina</taxon>
        <taxon>Leptothecata</taxon>
        <taxon>Obeliida</taxon>
        <taxon>Clytiidae</taxon>
        <taxon>Clytia</taxon>
    </lineage>
</organism>
<keyword evidence="7 11" id="KW-0132">Cell division</keyword>
<comment type="similarity">
    <text evidence="3 11">Belongs to the CND2 (condensin subunit 2) family.</text>
</comment>
<dbReference type="RefSeq" id="XP_066918770.1">
    <property type="nucleotide sequence ID" value="XM_067062669.1"/>
</dbReference>
<evidence type="ECO:0000256" key="10">
    <source>
        <dbReference type="ARBA" id="ARBA00023306"/>
    </source>
</evidence>
<evidence type="ECO:0000256" key="12">
    <source>
        <dbReference type="SAM" id="MobiDB-lite"/>
    </source>
</evidence>
<dbReference type="InterPro" id="IPR022816">
    <property type="entry name" value="Condensin_barren_su2"/>
</dbReference>
<evidence type="ECO:0000256" key="2">
    <source>
        <dbReference type="ARBA" id="ARBA00004496"/>
    </source>
</evidence>
<evidence type="ECO:0000256" key="1">
    <source>
        <dbReference type="ARBA" id="ARBA00004286"/>
    </source>
</evidence>
<evidence type="ECO:0000256" key="6">
    <source>
        <dbReference type="ARBA" id="ARBA00022490"/>
    </source>
</evidence>
<feature type="compositionally biased region" description="Basic residues" evidence="12">
    <location>
        <begin position="1"/>
        <end position="11"/>
    </location>
</feature>
<accession>A0A7M5X175</accession>
<dbReference type="GO" id="GO:0003682">
    <property type="term" value="F:chromatin binding"/>
    <property type="evidence" value="ECO:0007669"/>
    <property type="project" value="TreeGrafter"/>
</dbReference>
<feature type="region of interest" description="Disordered" evidence="12">
    <location>
        <begin position="1"/>
        <end position="36"/>
    </location>
</feature>
<dbReference type="GO" id="GO:0000796">
    <property type="term" value="C:condensin complex"/>
    <property type="evidence" value="ECO:0007669"/>
    <property type="project" value="InterPro"/>
</dbReference>
<evidence type="ECO:0000256" key="3">
    <source>
        <dbReference type="ARBA" id="ARBA00009471"/>
    </source>
</evidence>
<feature type="region of interest" description="Disordered" evidence="12">
    <location>
        <begin position="183"/>
        <end position="217"/>
    </location>
</feature>
<comment type="subcellular location">
    <subcellularLocation>
        <location evidence="1">Chromosome</location>
    </subcellularLocation>
    <subcellularLocation>
        <location evidence="2">Cytoplasm</location>
    </subcellularLocation>
</comment>
<comment type="function">
    <text evidence="11">Regulatory subunit of the condensin complex, a complex required for conversion of interphase chromatin into mitotic-like condense chromosomes.</text>
</comment>
<feature type="compositionally biased region" description="Acidic residues" evidence="12">
    <location>
        <begin position="189"/>
        <end position="198"/>
    </location>
</feature>
<name>A0A7M5X175_9CNID</name>
<evidence type="ECO:0000313" key="13">
    <source>
        <dbReference type="EnsemblMetazoa" id="CLYHEMP016045.1"/>
    </source>
</evidence>
<dbReference type="GO" id="GO:0007076">
    <property type="term" value="P:mitotic chromosome condensation"/>
    <property type="evidence" value="ECO:0007669"/>
    <property type="project" value="InterPro"/>
</dbReference>
<sequence>MIFDTKKRRKEVKMATPGLSTPNRTTRKRRPMNVSPALNLSTSLLEVNDDIEERRLRRKSKLLTGNILSPGGVQASPSRPGQNDKDKRKSISLSHAGVTNAQLKEHYANCIKLSSENKINVKNAFGLHLIDYMKDLLKESNKDENATNFQVASCTLDAGVKIYAYRVDSVHSEAYKVLGSLGRAVNNPDEPEDGEQPDSQEGGSSQPVAKKTKKRAAGKTIETNMKNINCEQLDIDYEVDPFFTKISAACDEAGTTSLLSFHLRSHSDLNDLLLDSSTTVDSIPNATVGETTNDDDMVDLSSLRDMYNNLPLTKMEICPQFSNFNFTGWDKDSQDIGGNIHLPDDSFDGDNIHRFDENAPVVSEAMESFDTGGCGGMDDFSDNDERNDALDDLQFGHQGAAIPDNGMSSKDQMFGTTGTSHIALSLNPSEYSYFSQDHMKMWAGPLHWKVKAKSKDKTISTTNASKMSTKKTQIRIDFDEEIDLKKHFTTGRGATHMKAVAMDNKQAAQMSVLPADLHYETESLFKLSTRTFVSIKRQSDAVDLKNEGDEWYNYDNKNDREGFCPALDDYGDDNYDDDDGGGCGAEITLDEGGLNNDDQQITTFGGAGLVAPPNKVRVLDINYAKAAKRIDIKKLKGTMWKMLTAKKENDKENKENNNLPKPDIQETESEKDQPKDVSGSYTFKSMYDALPNKVSTNMSKNLSAPIAFVCLLYLANEKNLKLTGCEDMANIKIESGP</sequence>
<keyword evidence="5" id="KW-0158">Chromosome</keyword>
<dbReference type="PANTHER" id="PTHR13108">
    <property type="entry name" value="CONDENSIN COMPLEX SUBUNIT 2"/>
    <property type="match status" value="1"/>
</dbReference>
<evidence type="ECO:0000256" key="8">
    <source>
        <dbReference type="ARBA" id="ARBA00022776"/>
    </source>
</evidence>
<protein>
    <recommendedName>
        <fullName evidence="4 11">Condensin complex subunit 2</fullName>
    </recommendedName>
</protein>
<evidence type="ECO:0000256" key="9">
    <source>
        <dbReference type="ARBA" id="ARBA00023067"/>
    </source>
</evidence>
<dbReference type="GO" id="GO:0005737">
    <property type="term" value="C:cytoplasm"/>
    <property type="evidence" value="ECO:0007669"/>
    <property type="project" value="UniProtKB-SubCell"/>
</dbReference>
<proteinExistence type="inferred from homology"/>
<evidence type="ECO:0000313" key="14">
    <source>
        <dbReference type="Proteomes" id="UP000594262"/>
    </source>
</evidence>
<feature type="compositionally biased region" description="Basic and acidic residues" evidence="12">
    <location>
        <begin position="646"/>
        <end position="655"/>
    </location>
</feature>
<evidence type="ECO:0000256" key="4">
    <source>
        <dbReference type="ARBA" id="ARBA00016065"/>
    </source>
</evidence>
<dbReference type="OrthoDB" id="6020311at2759"/>
<evidence type="ECO:0000256" key="5">
    <source>
        <dbReference type="ARBA" id="ARBA00022454"/>
    </source>
</evidence>
<dbReference type="AlphaFoldDB" id="A0A7M5X175"/>
<feature type="region of interest" description="Disordered" evidence="12">
    <location>
        <begin position="62"/>
        <end position="89"/>
    </location>
</feature>
<keyword evidence="10 11" id="KW-0131">Cell cycle</keyword>
<feature type="region of interest" description="Disordered" evidence="12">
    <location>
        <begin position="646"/>
        <end position="678"/>
    </location>
</feature>
<dbReference type="EnsemblMetazoa" id="CLYHEMT016045.1">
    <property type="protein sequence ID" value="CLYHEMP016045.1"/>
    <property type="gene ID" value="CLYHEMG016045"/>
</dbReference>
<dbReference type="Pfam" id="PF05786">
    <property type="entry name" value="Cnd2"/>
    <property type="match status" value="1"/>
</dbReference>
<dbReference type="Proteomes" id="UP000594262">
    <property type="component" value="Unplaced"/>
</dbReference>
<dbReference type="GeneID" id="136806099"/>
<keyword evidence="9 11" id="KW-0226">DNA condensation</keyword>
<keyword evidence="14" id="KW-1185">Reference proteome</keyword>
<dbReference type="PIRSF" id="PIRSF017126">
    <property type="entry name" value="Condensin_H"/>
    <property type="match status" value="1"/>
</dbReference>
<keyword evidence="6" id="KW-0963">Cytoplasm</keyword>
<evidence type="ECO:0000256" key="11">
    <source>
        <dbReference type="PIRNR" id="PIRNR017126"/>
    </source>
</evidence>
<evidence type="ECO:0000256" key="7">
    <source>
        <dbReference type="ARBA" id="ARBA00022618"/>
    </source>
</evidence>
<dbReference type="PANTHER" id="PTHR13108:SF9">
    <property type="entry name" value="CONDENSIN COMPLEX SUBUNIT 2"/>
    <property type="match status" value="1"/>
</dbReference>